<dbReference type="GO" id="GO:0043737">
    <property type="term" value="F:deoxyribonuclease V activity"/>
    <property type="evidence" value="ECO:0007669"/>
    <property type="project" value="UniProtKB-UniRule"/>
</dbReference>
<evidence type="ECO:0000256" key="4">
    <source>
        <dbReference type="ARBA" id="ARBA00022723"/>
    </source>
</evidence>
<evidence type="ECO:0000256" key="6">
    <source>
        <dbReference type="ARBA" id="ARBA00022763"/>
    </source>
</evidence>
<protein>
    <recommendedName>
        <fullName evidence="10">Endonuclease V</fullName>
        <ecNumber evidence="10">3.1.21.7</ecNumber>
    </recommendedName>
    <alternativeName>
        <fullName evidence="10">Deoxyinosine 3'endonuclease</fullName>
    </alternativeName>
    <alternativeName>
        <fullName evidence="10">Deoxyribonuclease V</fullName>
        <shortName evidence="10">DNase V</shortName>
    </alternativeName>
</protein>
<dbReference type="GO" id="GO:0003727">
    <property type="term" value="F:single-stranded RNA binding"/>
    <property type="evidence" value="ECO:0007669"/>
    <property type="project" value="TreeGrafter"/>
</dbReference>
<comment type="cofactor">
    <cofactor evidence="10">
        <name>Mg(2+)</name>
        <dbReference type="ChEBI" id="CHEBI:18420"/>
    </cofactor>
</comment>
<evidence type="ECO:0000256" key="10">
    <source>
        <dbReference type="HAMAP-Rule" id="MF_00801"/>
    </source>
</evidence>
<evidence type="ECO:0000313" key="11">
    <source>
        <dbReference type="EMBL" id="TMQ86958.1"/>
    </source>
</evidence>
<dbReference type="EMBL" id="VCKW01000436">
    <property type="protein sequence ID" value="TMQ86958.1"/>
    <property type="molecule type" value="Genomic_DNA"/>
</dbReference>
<dbReference type="GO" id="GO:0006281">
    <property type="term" value="P:DNA repair"/>
    <property type="evidence" value="ECO:0007669"/>
    <property type="project" value="UniProtKB-UniRule"/>
</dbReference>
<proteinExistence type="inferred from homology"/>
<feature type="binding site" evidence="10">
    <location>
        <position position="116"/>
    </location>
    <ligand>
        <name>Mg(2+)</name>
        <dbReference type="ChEBI" id="CHEBI:18420"/>
    </ligand>
</feature>
<keyword evidence="6 10" id="KW-0227">DNA damage</keyword>
<comment type="catalytic activity">
    <reaction evidence="10">
        <text>Endonucleolytic cleavage at apurinic or apyrimidinic sites to products with a 5'-phosphate.</text>
        <dbReference type="EC" id="3.1.21.7"/>
    </reaction>
</comment>
<evidence type="ECO:0000256" key="9">
    <source>
        <dbReference type="ARBA" id="ARBA00023204"/>
    </source>
</evidence>
<dbReference type="NCBIfam" id="NF008629">
    <property type="entry name" value="PRK11617.1"/>
    <property type="match status" value="1"/>
</dbReference>
<dbReference type="PANTHER" id="PTHR28511">
    <property type="entry name" value="ENDONUCLEASE V"/>
    <property type="match status" value="1"/>
</dbReference>
<comment type="similarity">
    <text evidence="10">Belongs to the endonuclease V family.</text>
</comment>
<dbReference type="CDD" id="cd06559">
    <property type="entry name" value="Endonuclease_V"/>
    <property type="match status" value="1"/>
</dbReference>
<evidence type="ECO:0000256" key="1">
    <source>
        <dbReference type="ARBA" id="ARBA00004496"/>
    </source>
</evidence>
<name>A0A5C4IZ86_9ACTN</name>
<dbReference type="Gene3D" id="3.30.2170.10">
    <property type="entry name" value="archaeoglobus fulgidus dsm 4304 superfamily"/>
    <property type="match status" value="1"/>
</dbReference>
<sequence length="228" mass="24212">MEVRDLHAWPSTPAEAEAIQERLRPMLELDAPGPAKPRTVAGLDVSYAGDGGGTGTRLAAAVVVLDSATLHVVEESVAVGTAAFPYVPGLFAFRELPTLLEALRDLKTTPDLLVCDGFGVAHPRRFGLACHLGVLTGVPTIGVGKTAFVGAYEPPGRRRGDTSPLLDGGQVVGRVLRTRDDVKPVFVSVGHRTDLDTACRNVLDLTPGYRLPETTRRADRLSRDALSG</sequence>
<keyword evidence="2 10" id="KW-0963">Cytoplasm</keyword>
<evidence type="ECO:0000256" key="8">
    <source>
        <dbReference type="ARBA" id="ARBA00022842"/>
    </source>
</evidence>
<dbReference type="GO" id="GO:0000287">
    <property type="term" value="F:magnesium ion binding"/>
    <property type="evidence" value="ECO:0007669"/>
    <property type="project" value="UniProtKB-UniRule"/>
</dbReference>
<dbReference type="FunFam" id="3.30.2170.10:FF:000007">
    <property type="entry name" value="Endonuclease V"/>
    <property type="match status" value="1"/>
</dbReference>
<comment type="function">
    <text evidence="10">DNA repair enzyme involved in the repair of deaminated bases. Selectively cleaves double-stranded DNA at the second phosphodiester bond 3' to a deoxyinosine leaving behind the intact lesion on the nicked DNA.</text>
</comment>
<reference evidence="11 12" key="1">
    <citation type="submission" date="2019-05" db="EMBL/GenBank/DDBJ databases">
        <title>Draft genome sequence of Actinomadura sp. 14C53.</title>
        <authorList>
            <person name="Saricaoglu S."/>
            <person name="Isik K."/>
        </authorList>
    </citation>
    <scope>NUCLEOTIDE SEQUENCE [LARGE SCALE GENOMIC DNA]</scope>
    <source>
        <strain evidence="11 12">14C53</strain>
    </source>
</reference>
<keyword evidence="9 10" id="KW-0234">DNA repair</keyword>
<dbReference type="OrthoDB" id="9790916at2"/>
<dbReference type="Proteomes" id="UP000309174">
    <property type="component" value="Unassembled WGS sequence"/>
</dbReference>
<dbReference type="RefSeq" id="WP_138650461.1">
    <property type="nucleotide sequence ID" value="NZ_VCKW01000436.1"/>
</dbReference>
<dbReference type="GO" id="GO:0016891">
    <property type="term" value="F:RNA endonuclease activity producing 5'-phosphomonoesters, hydrolytic mechanism"/>
    <property type="evidence" value="ECO:0007669"/>
    <property type="project" value="TreeGrafter"/>
</dbReference>
<dbReference type="InterPro" id="IPR007581">
    <property type="entry name" value="Endonuclease-V"/>
</dbReference>
<dbReference type="Pfam" id="PF04493">
    <property type="entry name" value="Endonuclease_5"/>
    <property type="match status" value="1"/>
</dbReference>
<evidence type="ECO:0000256" key="7">
    <source>
        <dbReference type="ARBA" id="ARBA00022801"/>
    </source>
</evidence>
<evidence type="ECO:0000256" key="2">
    <source>
        <dbReference type="ARBA" id="ARBA00022490"/>
    </source>
</evidence>
<comment type="caution">
    <text evidence="11">The sequence shown here is derived from an EMBL/GenBank/DDBJ whole genome shotgun (WGS) entry which is preliminary data.</text>
</comment>
<evidence type="ECO:0000313" key="12">
    <source>
        <dbReference type="Proteomes" id="UP000309174"/>
    </source>
</evidence>
<dbReference type="HAMAP" id="MF_00801">
    <property type="entry name" value="Endonuclease_5"/>
    <property type="match status" value="1"/>
</dbReference>
<keyword evidence="7 10" id="KW-0378">Hydrolase</keyword>
<dbReference type="GO" id="GO:0005737">
    <property type="term" value="C:cytoplasm"/>
    <property type="evidence" value="ECO:0007669"/>
    <property type="project" value="UniProtKB-SubCell"/>
</dbReference>
<accession>A0A5C4IZ86</accession>
<evidence type="ECO:0000256" key="3">
    <source>
        <dbReference type="ARBA" id="ARBA00022722"/>
    </source>
</evidence>
<dbReference type="EC" id="3.1.21.7" evidence="10"/>
<evidence type="ECO:0000256" key="5">
    <source>
        <dbReference type="ARBA" id="ARBA00022759"/>
    </source>
</evidence>
<gene>
    <name evidence="10" type="primary">nfi</name>
    <name evidence="11" type="ORF">ETD83_39990</name>
</gene>
<keyword evidence="3 10" id="KW-0540">Nuclease</keyword>
<keyword evidence="4 10" id="KW-0479">Metal-binding</keyword>
<keyword evidence="5 10" id="KW-0255">Endonuclease</keyword>
<keyword evidence="8 10" id="KW-0460">Magnesium</keyword>
<dbReference type="PANTHER" id="PTHR28511:SF1">
    <property type="entry name" value="ENDONUCLEASE V"/>
    <property type="match status" value="1"/>
</dbReference>
<feature type="site" description="Interaction with target DNA" evidence="10">
    <location>
        <position position="86"/>
    </location>
</feature>
<keyword evidence="12" id="KW-1185">Reference proteome</keyword>
<comment type="subcellular location">
    <subcellularLocation>
        <location evidence="1 10">Cytoplasm</location>
    </subcellularLocation>
</comment>
<dbReference type="AlphaFoldDB" id="A0A5C4IZ86"/>
<feature type="binding site" evidence="10">
    <location>
        <position position="44"/>
    </location>
    <ligand>
        <name>Mg(2+)</name>
        <dbReference type="ChEBI" id="CHEBI:18420"/>
    </ligand>
</feature>
<organism evidence="11 12">
    <name type="scientific">Actinomadura soli</name>
    <dbReference type="NCBI Taxonomy" id="2508997"/>
    <lineage>
        <taxon>Bacteria</taxon>
        <taxon>Bacillati</taxon>
        <taxon>Actinomycetota</taxon>
        <taxon>Actinomycetes</taxon>
        <taxon>Streptosporangiales</taxon>
        <taxon>Thermomonosporaceae</taxon>
        <taxon>Actinomadura</taxon>
    </lineage>
</organism>